<dbReference type="EMBL" id="SOYY01000020">
    <property type="protein sequence ID" value="KAA0706664.1"/>
    <property type="molecule type" value="Genomic_DNA"/>
</dbReference>
<keyword evidence="4" id="KW-1185">Reference proteome</keyword>
<accession>A0A5A9N9G7</accession>
<evidence type="ECO:0000313" key="3">
    <source>
        <dbReference type="EMBL" id="KAA0706664.1"/>
    </source>
</evidence>
<dbReference type="GO" id="GO:0005524">
    <property type="term" value="F:ATP binding"/>
    <property type="evidence" value="ECO:0007669"/>
    <property type="project" value="InterPro"/>
</dbReference>
<name>A0A5A9N9G7_9TELE</name>
<evidence type="ECO:0000256" key="1">
    <source>
        <dbReference type="ARBA" id="ARBA00006235"/>
    </source>
</evidence>
<proteinExistence type="inferred from homology"/>
<dbReference type="Proteomes" id="UP000324632">
    <property type="component" value="Chromosome 20"/>
</dbReference>
<dbReference type="SUPFAM" id="SSF52540">
    <property type="entry name" value="P-loop containing nucleoside triphosphate hydrolases"/>
    <property type="match status" value="1"/>
</dbReference>
<dbReference type="PANTHER" id="PTHR10760:SF14">
    <property type="entry name" value="TORSIN-1B"/>
    <property type="match status" value="1"/>
</dbReference>
<comment type="similarity">
    <text evidence="1">Belongs to the ClpA/ClpB family. Torsin subfamily.</text>
</comment>
<dbReference type="InterPro" id="IPR049337">
    <property type="entry name" value="TOR1A_C"/>
</dbReference>
<dbReference type="GO" id="GO:0005788">
    <property type="term" value="C:endoplasmic reticulum lumen"/>
    <property type="evidence" value="ECO:0007669"/>
    <property type="project" value="TreeGrafter"/>
</dbReference>
<dbReference type="Pfam" id="PF06309">
    <property type="entry name" value="Torsin"/>
    <property type="match status" value="1"/>
</dbReference>
<reference evidence="3 4" key="1">
    <citation type="journal article" date="2019" name="Mol. Ecol. Resour.">
        <title>Chromosome-level genome assembly of Triplophysa tibetana, a fish adapted to the harsh high-altitude environment of the Tibetan Plateau.</title>
        <authorList>
            <person name="Yang X."/>
            <person name="Liu H."/>
            <person name="Ma Z."/>
            <person name="Zou Y."/>
            <person name="Zou M."/>
            <person name="Mao Y."/>
            <person name="Li X."/>
            <person name="Wang H."/>
            <person name="Chen T."/>
            <person name="Wang W."/>
            <person name="Yang R."/>
        </authorList>
    </citation>
    <scope>NUCLEOTIDE SEQUENCE [LARGE SCALE GENOMIC DNA]</scope>
    <source>
        <strain evidence="3">TTIB1903HZAU</strain>
        <tissue evidence="3">Muscle</tissue>
    </source>
</reference>
<evidence type="ECO:0000313" key="4">
    <source>
        <dbReference type="Proteomes" id="UP000324632"/>
    </source>
</evidence>
<evidence type="ECO:0000259" key="2">
    <source>
        <dbReference type="Pfam" id="PF21376"/>
    </source>
</evidence>
<dbReference type="GO" id="GO:0071763">
    <property type="term" value="P:nuclear membrane organization"/>
    <property type="evidence" value="ECO:0007669"/>
    <property type="project" value="TreeGrafter"/>
</dbReference>
<feature type="domain" description="Torsin-1A C-terminal" evidence="2">
    <location>
        <begin position="309"/>
        <end position="363"/>
    </location>
</feature>
<dbReference type="GO" id="GO:0005635">
    <property type="term" value="C:nuclear envelope"/>
    <property type="evidence" value="ECO:0007669"/>
    <property type="project" value="TreeGrafter"/>
</dbReference>
<sequence>MASVVCKFVDVIVTFRSVCRDLTSSVDERFQFSLSSVTATTNLLSSVRFNRGCLVLIWQITDFESISEYILFAKSYRNAENEIIVFAVEGELVPRSPPNRTSSMENLESDHLPPILNDVDCEEILSGVTANTIAKKTPVAAAAAIELPKRISQKSSPDVKIMSDNNKTNTRYNSFIVSVKLAVCSSDYRFRFWRGLTGFEKDLNDNLYGQHIVSKVVLKAVSSFMTDSNPNKPLVLSFHGTSGVGKNHVAKIIARNIYEKGDQSDHYITVISEHHFPHKDKVDIVQCGFWHSSIIDHHLVDHFIPFLPLELKHVRQCVLAEMASLNIPVDHDLVETVVREMPFFPQEEKIFSVKGCKTVKQKLMLNIG</sequence>
<dbReference type="AlphaFoldDB" id="A0A5A9N9G7"/>
<dbReference type="Pfam" id="PF21376">
    <property type="entry name" value="TOR1A_C"/>
    <property type="match status" value="1"/>
</dbReference>
<comment type="caution">
    <text evidence="3">The sequence shown here is derived from an EMBL/GenBank/DDBJ whole genome shotgun (WGS) entry which is preliminary data.</text>
</comment>
<dbReference type="InterPro" id="IPR010448">
    <property type="entry name" value="Torsin"/>
</dbReference>
<protein>
    <submittedName>
        <fullName evidence="3">Torsin-1A Dystonia 1 protein</fullName>
    </submittedName>
</protein>
<dbReference type="InterPro" id="IPR027417">
    <property type="entry name" value="P-loop_NTPase"/>
</dbReference>
<dbReference type="GO" id="GO:0034504">
    <property type="term" value="P:protein localization to nucleus"/>
    <property type="evidence" value="ECO:0007669"/>
    <property type="project" value="TreeGrafter"/>
</dbReference>
<gene>
    <name evidence="3" type="ORF">E1301_Tti014010</name>
</gene>
<dbReference type="GO" id="GO:0019894">
    <property type="term" value="F:kinesin binding"/>
    <property type="evidence" value="ECO:0007669"/>
    <property type="project" value="TreeGrafter"/>
</dbReference>
<dbReference type="PANTHER" id="PTHR10760">
    <property type="entry name" value="TORSIN"/>
    <property type="match status" value="1"/>
</dbReference>
<dbReference type="Gene3D" id="3.40.50.300">
    <property type="entry name" value="P-loop containing nucleotide triphosphate hydrolases"/>
    <property type="match status" value="1"/>
</dbReference>
<organism evidence="3 4">
    <name type="scientific">Triplophysa tibetana</name>
    <dbReference type="NCBI Taxonomy" id="1572043"/>
    <lineage>
        <taxon>Eukaryota</taxon>
        <taxon>Metazoa</taxon>
        <taxon>Chordata</taxon>
        <taxon>Craniata</taxon>
        <taxon>Vertebrata</taxon>
        <taxon>Euteleostomi</taxon>
        <taxon>Actinopterygii</taxon>
        <taxon>Neopterygii</taxon>
        <taxon>Teleostei</taxon>
        <taxon>Ostariophysi</taxon>
        <taxon>Cypriniformes</taxon>
        <taxon>Nemacheilidae</taxon>
        <taxon>Triplophysa</taxon>
    </lineage>
</organism>
<dbReference type="GO" id="GO:0016887">
    <property type="term" value="F:ATP hydrolysis activity"/>
    <property type="evidence" value="ECO:0007669"/>
    <property type="project" value="InterPro"/>
</dbReference>